<evidence type="ECO:0000256" key="7">
    <source>
        <dbReference type="ARBA" id="ARBA00023155"/>
    </source>
</evidence>
<keyword evidence="8 12" id="KW-0804">Transcription</keyword>
<evidence type="ECO:0000256" key="3">
    <source>
        <dbReference type="ARBA" id="ARBA00022737"/>
    </source>
</evidence>
<keyword evidence="9 10" id="KW-0539">Nucleus</keyword>
<feature type="region of interest" description="Disordered" evidence="13">
    <location>
        <begin position="355"/>
        <end position="376"/>
    </location>
</feature>
<dbReference type="Gene3D" id="1.10.10.60">
    <property type="entry name" value="Homeodomain-like"/>
    <property type="match status" value="1"/>
</dbReference>
<accession>A0A8E0VK28</accession>
<feature type="compositionally biased region" description="Low complexity" evidence="13">
    <location>
        <begin position="971"/>
        <end position="982"/>
    </location>
</feature>
<evidence type="ECO:0000256" key="9">
    <source>
        <dbReference type="ARBA" id="ARBA00023242"/>
    </source>
</evidence>
<dbReference type="PANTHER" id="PTHR14043:SF2">
    <property type="entry name" value="HOMEOBOX PROTEIN CUT"/>
    <property type="match status" value="1"/>
</dbReference>
<feature type="region of interest" description="Disordered" evidence="13">
    <location>
        <begin position="950"/>
        <end position="991"/>
    </location>
</feature>
<dbReference type="GO" id="GO:0005634">
    <property type="term" value="C:nucleus"/>
    <property type="evidence" value="ECO:0007669"/>
    <property type="project" value="UniProtKB-SubCell"/>
</dbReference>
<dbReference type="Pfam" id="PF02376">
    <property type="entry name" value="CUT"/>
    <property type="match status" value="1"/>
</dbReference>
<dbReference type="CDD" id="cd00086">
    <property type="entry name" value="homeodomain"/>
    <property type="match status" value="1"/>
</dbReference>
<evidence type="ECO:0000256" key="11">
    <source>
        <dbReference type="RuleBase" id="RU000682"/>
    </source>
</evidence>
<dbReference type="SUPFAM" id="SSF46689">
    <property type="entry name" value="Homeodomain-like"/>
    <property type="match status" value="1"/>
</dbReference>
<name>A0A8E0VK28_9TREM</name>
<dbReference type="InterPro" id="IPR003350">
    <property type="entry name" value="CUT_dom"/>
</dbReference>
<evidence type="ECO:0000259" key="14">
    <source>
        <dbReference type="PROSITE" id="PS50071"/>
    </source>
</evidence>
<dbReference type="GO" id="GO:0000981">
    <property type="term" value="F:DNA-binding transcription factor activity, RNA polymerase II-specific"/>
    <property type="evidence" value="ECO:0007669"/>
    <property type="project" value="TreeGrafter"/>
</dbReference>
<proteinExistence type="inferred from homology"/>
<dbReference type="EMBL" id="LUCM01007259">
    <property type="protein sequence ID" value="KAA0190252.1"/>
    <property type="molecule type" value="Genomic_DNA"/>
</dbReference>
<evidence type="ECO:0000256" key="12">
    <source>
        <dbReference type="RuleBase" id="RU361129"/>
    </source>
</evidence>
<dbReference type="SMART" id="SM00389">
    <property type="entry name" value="HOX"/>
    <property type="match status" value="1"/>
</dbReference>
<dbReference type="Proteomes" id="UP000728185">
    <property type="component" value="Unassembled WGS sequence"/>
</dbReference>
<keyword evidence="6 10" id="KW-0238">DNA-binding</keyword>
<dbReference type="OrthoDB" id="10257567at2759"/>
<dbReference type="SMART" id="SM01109">
    <property type="entry name" value="CUT"/>
    <property type="match status" value="1"/>
</dbReference>
<dbReference type="PROSITE" id="PS51042">
    <property type="entry name" value="CUT"/>
    <property type="match status" value="1"/>
</dbReference>
<feature type="compositionally biased region" description="Polar residues" evidence="13">
    <location>
        <begin position="1"/>
        <end position="20"/>
    </location>
</feature>
<feature type="compositionally biased region" description="Low complexity" evidence="13">
    <location>
        <begin position="513"/>
        <end position="527"/>
    </location>
</feature>
<feature type="domain" description="Homeobox" evidence="14">
    <location>
        <begin position="847"/>
        <end position="907"/>
    </location>
</feature>
<evidence type="ECO:0000256" key="8">
    <source>
        <dbReference type="ARBA" id="ARBA00023163"/>
    </source>
</evidence>
<feature type="region of interest" description="Disordered" evidence="13">
    <location>
        <begin position="1"/>
        <end position="24"/>
    </location>
</feature>
<dbReference type="SUPFAM" id="SSF47413">
    <property type="entry name" value="lambda repressor-like DNA-binding domains"/>
    <property type="match status" value="1"/>
</dbReference>
<keyword evidence="7 10" id="KW-0371">Homeobox</keyword>
<feature type="DNA-binding region" description="Homeobox" evidence="10">
    <location>
        <begin position="849"/>
        <end position="908"/>
    </location>
</feature>
<comment type="similarity">
    <text evidence="2 12">Belongs to the CUT homeobox family.</text>
</comment>
<dbReference type="Pfam" id="PF00046">
    <property type="entry name" value="Homeodomain"/>
    <property type="match status" value="1"/>
</dbReference>
<dbReference type="GO" id="GO:0000977">
    <property type="term" value="F:RNA polymerase II transcription regulatory region sequence-specific DNA binding"/>
    <property type="evidence" value="ECO:0007669"/>
    <property type="project" value="TreeGrafter"/>
</dbReference>
<dbReference type="InterPro" id="IPR009057">
    <property type="entry name" value="Homeodomain-like_sf"/>
</dbReference>
<keyword evidence="5" id="KW-0175">Coiled coil</keyword>
<dbReference type="AlphaFoldDB" id="A0A8E0VK28"/>
<evidence type="ECO:0000256" key="5">
    <source>
        <dbReference type="ARBA" id="ARBA00023054"/>
    </source>
</evidence>
<evidence type="ECO:0000256" key="2">
    <source>
        <dbReference type="ARBA" id="ARBA00008190"/>
    </source>
</evidence>
<reference evidence="16" key="1">
    <citation type="submission" date="2019-05" db="EMBL/GenBank/DDBJ databases">
        <title>Annotation for the trematode Fasciolopsis buski.</title>
        <authorList>
            <person name="Choi Y.-J."/>
        </authorList>
    </citation>
    <scope>NUCLEOTIDE SEQUENCE</scope>
    <source>
        <strain evidence="16">HT</strain>
        <tissue evidence="16">Whole worm</tissue>
    </source>
</reference>
<keyword evidence="17" id="KW-1185">Reference proteome</keyword>
<organism evidence="16 17">
    <name type="scientific">Fasciolopsis buskii</name>
    <dbReference type="NCBI Taxonomy" id="27845"/>
    <lineage>
        <taxon>Eukaryota</taxon>
        <taxon>Metazoa</taxon>
        <taxon>Spiralia</taxon>
        <taxon>Lophotrochozoa</taxon>
        <taxon>Platyhelminthes</taxon>
        <taxon>Trematoda</taxon>
        <taxon>Digenea</taxon>
        <taxon>Plagiorchiida</taxon>
        <taxon>Echinostomata</taxon>
        <taxon>Echinostomatoidea</taxon>
        <taxon>Fasciolidae</taxon>
        <taxon>Fasciolopsis</taxon>
    </lineage>
</organism>
<dbReference type="PROSITE" id="PS50071">
    <property type="entry name" value="HOMEOBOX_2"/>
    <property type="match status" value="1"/>
</dbReference>
<keyword evidence="4 12" id="KW-0805">Transcription regulation</keyword>
<evidence type="ECO:0000259" key="15">
    <source>
        <dbReference type="PROSITE" id="PS51042"/>
    </source>
</evidence>
<dbReference type="InterPro" id="IPR001356">
    <property type="entry name" value="HD"/>
</dbReference>
<dbReference type="PANTHER" id="PTHR14043">
    <property type="entry name" value="CCAAT DISPLACEMENT PROTEIN-RELATED"/>
    <property type="match status" value="1"/>
</dbReference>
<gene>
    <name evidence="16" type="ORF">FBUS_08517</name>
</gene>
<evidence type="ECO:0000256" key="6">
    <source>
        <dbReference type="ARBA" id="ARBA00023125"/>
    </source>
</evidence>
<feature type="compositionally biased region" description="Polar residues" evidence="13">
    <location>
        <begin position="528"/>
        <end position="545"/>
    </location>
</feature>
<feature type="domain" description="CUT" evidence="15">
    <location>
        <begin position="613"/>
        <end position="700"/>
    </location>
</feature>
<evidence type="ECO:0000313" key="16">
    <source>
        <dbReference type="EMBL" id="KAA0190252.1"/>
    </source>
</evidence>
<evidence type="ECO:0000256" key="1">
    <source>
        <dbReference type="ARBA" id="ARBA00004123"/>
    </source>
</evidence>
<feature type="region of interest" description="Disordered" evidence="13">
    <location>
        <begin position="512"/>
        <end position="545"/>
    </location>
</feature>
<dbReference type="Gene3D" id="1.10.260.40">
    <property type="entry name" value="lambda repressor-like DNA-binding domains"/>
    <property type="match status" value="1"/>
</dbReference>
<evidence type="ECO:0000256" key="4">
    <source>
        <dbReference type="ARBA" id="ARBA00023015"/>
    </source>
</evidence>
<evidence type="ECO:0000256" key="13">
    <source>
        <dbReference type="SAM" id="MobiDB-lite"/>
    </source>
</evidence>
<protein>
    <recommendedName>
        <fullName evidence="12">One cut domain family member</fullName>
    </recommendedName>
</protein>
<dbReference type="InterPro" id="IPR010982">
    <property type="entry name" value="Lambda_DNA-bd_dom_sf"/>
</dbReference>
<comment type="caution">
    <text evidence="16">The sequence shown here is derived from an EMBL/GenBank/DDBJ whole genome shotgun (WGS) entry which is preliminary data.</text>
</comment>
<comment type="subcellular location">
    <subcellularLocation>
        <location evidence="1 10 11">Nucleus</location>
    </subcellularLocation>
</comment>
<sequence>MQSNYDSSNCNQLTTPTSLSPEPHETDIVLRRMVPDIDKTFQLSHNLVQLPGVFANSSPTCLTGLSVDPVAVVSDSNWSMLPNTKSVVAGAKRERMHENGRNNHGLFSRGRRPFVRIRRAQSYRHRLIKQKKFQSSSLNADPSESLSGLHRCPCLCPNAFALQDLQTQYCSLAVELQGVKSQLSDLHHLCTSIYSGVLRMSSCPIPMGSSVPIHPNRTESVTFPALTSRVPTLTTLFQTSPAADRLYTPPSIIVPLCSAQPGDIPSLVTAKRKQQTRLVASNSCSSLYSLNSENLTVKNSALHRQRRRSTGSLIDSTGSLFRSLDYLYSLSFGETRGEFSGVQCGGALLSSYDPDSRKVRTVDPIEPEEKESAENSISFISPTDVRSSRLDVLQLNFLLTQSSSEVSPTRSSTLSSGQNAPKPNNLISELTCMGVITKTTTTTTTTTVDSITPCASVPNNIDSLSQPKPLDLTTEMMSQLSCNQLDPIGQTLLLLAHSVASPYGAGPQFSPTAVANSSSGSVSVTSALPQTPTKPLSPNATVTDSINPTSNSAIIVSSAEPIAATKTKPINSTASCLHDNKTDSLQTPDQEIRGISSHRVPILYERPNTEEVVRVARSLDNLDTDILRTQVKEVLRQNGVSQRIFGEIILGMCQASVSDMLSKPRPWSQLTEKARLPYARMYMWLNQSDRMDALSTNGSCESRLSSQTTDYNPGDFLGSLQSTAITSAQVPLKCDSPGYPPTSESLQPKRIKLDQRETALFLSDNLECPSQSTNDLSHQSLIGIAKAAAMAMKRSCSLGSKLYSRGRIKKGQLPMPPDKTAFLQGDSSNDGNGNNECSSKQNIIATRSSCRNRVFFSPAQKQVLVAEFTRQPYPTSNSLRALAEQLNLPYKPVVNWFHNRRMRSRPRGPSTMRAKEEELADIICDLSSDMACPELPSRECVEDFSVIQPSDVGSACGTQSGRRKRPDPTRLSSKSSVVPVLPNQSHLTDPV</sequence>
<evidence type="ECO:0000256" key="10">
    <source>
        <dbReference type="PROSITE-ProRule" id="PRU00108"/>
    </source>
</evidence>
<keyword evidence="3" id="KW-0677">Repeat</keyword>
<evidence type="ECO:0000313" key="17">
    <source>
        <dbReference type="Proteomes" id="UP000728185"/>
    </source>
</evidence>